<name>A0A154PIC8_DUFNO</name>
<evidence type="ECO:0000313" key="1">
    <source>
        <dbReference type="EMBL" id="KZC11626.1"/>
    </source>
</evidence>
<evidence type="ECO:0000313" key="2">
    <source>
        <dbReference type="Proteomes" id="UP000076502"/>
    </source>
</evidence>
<dbReference type="AlphaFoldDB" id="A0A154PIC8"/>
<accession>A0A154PIC8</accession>
<keyword evidence="2" id="KW-1185">Reference proteome</keyword>
<protein>
    <submittedName>
        <fullName evidence="1">Uncharacterized protein</fullName>
    </submittedName>
</protein>
<sequence>MSDSCGGVTRQDTSRVVIHDIFVCEVNDRSLHISLTTAICPHAACRCPPVSLVGAELPTTALRNQYVYIYELERFNIPSKK</sequence>
<proteinExistence type="predicted"/>
<gene>
    <name evidence="1" type="ORF">WN55_02908</name>
</gene>
<reference evidence="1 2" key="1">
    <citation type="submission" date="2015-07" db="EMBL/GenBank/DDBJ databases">
        <title>The genome of Dufourea novaeangliae.</title>
        <authorList>
            <person name="Pan H."/>
            <person name="Kapheim K."/>
        </authorList>
    </citation>
    <scope>NUCLEOTIDE SEQUENCE [LARGE SCALE GENOMIC DNA]</scope>
    <source>
        <strain evidence="1">0120121106</strain>
        <tissue evidence="1">Whole body</tissue>
    </source>
</reference>
<organism evidence="1 2">
    <name type="scientific">Dufourea novaeangliae</name>
    <name type="common">Sweat bee</name>
    <dbReference type="NCBI Taxonomy" id="178035"/>
    <lineage>
        <taxon>Eukaryota</taxon>
        <taxon>Metazoa</taxon>
        <taxon>Ecdysozoa</taxon>
        <taxon>Arthropoda</taxon>
        <taxon>Hexapoda</taxon>
        <taxon>Insecta</taxon>
        <taxon>Pterygota</taxon>
        <taxon>Neoptera</taxon>
        <taxon>Endopterygota</taxon>
        <taxon>Hymenoptera</taxon>
        <taxon>Apocrita</taxon>
        <taxon>Aculeata</taxon>
        <taxon>Apoidea</taxon>
        <taxon>Anthophila</taxon>
        <taxon>Halictidae</taxon>
        <taxon>Rophitinae</taxon>
        <taxon>Dufourea</taxon>
    </lineage>
</organism>
<dbReference type="EMBL" id="KQ434924">
    <property type="protein sequence ID" value="KZC11626.1"/>
    <property type="molecule type" value="Genomic_DNA"/>
</dbReference>
<dbReference type="Proteomes" id="UP000076502">
    <property type="component" value="Unassembled WGS sequence"/>
</dbReference>